<dbReference type="PANTHER" id="PTHR10039:SF16">
    <property type="entry name" value="GPI INOSITOL-DEACYLASE"/>
    <property type="match status" value="1"/>
</dbReference>
<evidence type="ECO:0000256" key="1">
    <source>
        <dbReference type="ARBA" id="ARBA00022737"/>
    </source>
</evidence>
<dbReference type="AlphaFoldDB" id="A0A0C9VI68"/>
<dbReference type="InterPro" id="IPR007111">
    <property type="entry name" value="NACHT_NTPase"/>
</dbReference>
<dbReference type="Proteomes" id="UP000054279">
    <property type="component" value="Unassembled WGS sequence"/>
</dbReference>
<dbReference type="PROSITE" id="PS50837">
    <property type="entry name" value="NACHT"/>
    <property type="match status" value="1"/>
</dbReference>
<protein>
    <recommendedName>
        <fullName evidence="2">NACHT domain-containing protein</fullName>
    </recommendedName>
</protein>
<name>A0A0C9VI68_SPHS4</name>
<dbReference type="Pfam" id="PF24883">
    <property type="entry name" value="NPHP3_N"/>
    <property type="match status" value="1"/>
</dbReference>
<dbReference type="PANTHER" id="PTHR10039">
    <property type="entry name" value="AMELOGENIN"/>
    <property type="match status" value="1"/>
</dbReference>
<gene>
    <name evidence="3" type="ORF">M422DRAFT_260384</name>
</gene>
<evidence type="ECO:0000259" key="2">
    <source>
        <dbReference type="PROSITE" id="PS50837"/>
    </source>
</evidence>
<dbReference type="InterPro" id="IPR027417">
    <property type="entry name" value="P-loop_NTPase"/>
</dbReference>
<evidence type="ECO:0000313" key="3">
    <source>
        <dbReference type="EMBL" id="KIJ37220.1"/>
    </source>
</evidence>
<dbReference type="Gene3D" id="3.40.50.300">
    <property type="entry name" value="P-loop containing nucleotide triphosphate hydrolases"/>
    <property type="match status" value="1"/>
</dbReference>
<dbReference type="SUPFAM" id="SSF52540">
    <property type="entry name" value="P-loop containing nucleoside triphosphate hydrolases"/>
    <property type="match status" value="1"/>
</dbReference>
<proteinExistence type="predicted"/>
<evidence type="ECO:0000313" key="4">
    <source>
        <dbReference type="Proteomes" id="UP000054279"/>
    </source>
</evidence>
<keyword evidence="1" id="KW-0677">Repeat</keyword>
<dbReference type="InterPro" id="IPR054471">
    <property type="entry name" value="GPIID_WHD"/>
</dbReference>
<dbReference type="OrthoDB" id="7464126at2759"/>
<organism evidence="3 4">
    <name type="scientific">Sphaerobolus stellatus (strain SS14)</name>
    <dbReference type="NCBI Taxonomy" id="990650"/>
    <lineage>
        <taxon>Eukaryota</taxon>
        <taxon>Fungi</taxon>
        <taxon>Dikarya</taxon>
        <taxon>Basidiomycota</taxon>
        <taxon>Agaricomycotina</taxon>
        <taxon>Agaricomycetes</taxon>
        <taxon>Phallomycetidae</taxon>
        <taxon>Geastrales</taxon>
        <taxon>Sphaerobolaceae</taxon>
        <taxon>Sphaerobolus</taxon>
    </lineage>
</organism>
<accession>A0A0C9VI68</accession>
<dbReference type="Pfam" id="PF22939">
    <property type="entry name" value="WHD_GPIID"/>
    <property type="match status" value="1"/>
</dbReference>
<feature type="domain" description="NACHT" evidence="2">
    <location>
        <begin position="140"/>
        <end position="285"/>
    </location>
</feature>
<dbReference type="HOGENOM" id="CLU_459401_0_0_1"/>
<dbReference type="InterPro" id="IPR056884">
    <property type="entry name" value="NPHP3-like_N"/>
</dbReference>
<keyword evidence="4" id="KW-1185">Reference proteome</keyword>
<sequence length="594" mass="67957">MSHQPDSEAGVGELKGLMEQSHKQFRDCVEDLKHNPPSSVSKFMKRLEFISKRSKFPSLINMVYRYKQDMILTFTLKQSGEQEMAKKNEQENLRINVITWFKGADAAVTYAQTREKYQEGTGSWFLEAGSFQNFKSESGQRLWIHGIPGCGKTILSGSIIESMQCTLSKEEYMKCGLAYFFFSYADTAKQTIEGMLSTLAAQLCEKVPILPPDIVHLYRENITQLTRHILLKALIILAKAFNRIYFVIDALDEVSISDRDILVSTLRTISTNTSLANINFIVTSRREPYLESLNEYVSESVCLTTSIVDSDIRFFLATKLEQELKFAKWNADLKITVTEALITGAQGMFRWVDCQIHELKKCLRPINIRKALSRLPPSLEETYKRILLQISEESRVLLARLLIWVTFSPKPIRIEALAEAIIFELDSHENEIDPDSRFPDPEDILELGGASLLVANEARKVTLTHYSVKEYLLSERFQSDPELASWKNLMQDPYIYLSRVCIGYLSTSSIVASPDSLQEPNTLDGVYHLRRTAQIEWPCYVKQCEVPIRQTLETTLSEALYPSDIRKTGKGAKFFRRTTQATKCLRKITGRYRC</sequence>
<reference evidence="3 4" key="1">
    <citation type="submission" date="2014-06" db="EMBL/GenBank/DDBJ databases">
        <title>Evolutionary Origins and Diversification of the Mycorrhizal Mutualists.</title>
        <authorList>
            <consortium name="DOE Joint Genome Institute"/>
            <consortium name="Mycorrhizal Genomics Consortium"/>
            <person name="Kohler A."/>
            <person name="Kuo A."/>
            <person name="Nagy L.G."/>
            <person name="Floudas D."/>
            <person name="Copeland A."/>
            <person name="Barry K.W."/>
            <person name="Cichocki N."/>
            <person name="Veneault-Fourrey C."/>
            <person name="LaButti K."/>
            <person name="Lindquist E.A."/>
            <person name="Lipzen A."/>
            <person name="Lundell T."/>
            <person name="Morin E."/>
            <person name="Murat C."/>
            <person name="Riley R."/>
            <person name="Ohm R."/>
            <person name="Sun H."/>
            <person name="Tunlid A."/>
            <person name="Henrissat B."/>
            <person name="Grigoriev I.V."/>
            <person name="Hibbett D.S."/>
            <person name="Martin F."/>
        </authorList>
    </citation>
    <scope>NUCLEOTIDE SEQUENCE [LARGE SCALE GENOMIC DNA]</scope>
    <source>
        <strain evidence="3 4">SS14</strain>
    </source>
</reference>
<dbReference type="EMBL" id="KN837171">
    <property type="protein sequence ID" value="KIJ37220.1"/>
    <property type="molecule type" value="Genomic_DNA"/>
</dbReference>